<dbReference type="GeneID" id="9949551"/>
<dbReference type="CTD" id="9949551"/>
<dbReference type="EMBL" id="JH712069">
    <property type="protein sequence ID" value="EFO16416.1"/>
    <property type="molecule type" value="Genomic_DNA"/>
</dbReference>
<dbReference type="RefSeq" id="XP_003147652.1">
    <property type="nucleotide sequence ID" value="XM_003147604.1"/>
</dbReference>
<sequence length="63" mass="7397">METAQICGWSEREKEGGFEREGEREKKEVMNEKELIASDSLFHALLFKVEVKNHFLPGYHQDD</sequence>
<evidence type="ECO:0000313" key="2">
    <source>
        <dbReference type="EMBL" id="EFO16416.1"/>
    </source>
</evidence>
<dbReference type="InParanoid" id="A0A1S0TLY5"/>
<reference evidence="2" key="1">
    <citation type="submission" date="2012-04" db="EMBL/GenBank/DDBJ databases">
        <title>The Genome Sequence of Loa loa.</title>
        <authorList>
            <consortium name="The Broad Institute Genome Sequencing Platform"/>
            <consortium name="Broad Institute Genome Sequencing Center for Infectious Disease"/>
            <person name="Nutman T.B."/>
            <person name="Fink D.L."/>
            <person name="Russ C."/>
            <person name="Young S."/>
            <person name="Zeng Q."/>
            <person name="Gargeya S."/>
            <person name="Alvarado L."/>
            <person name="Berlin A."/>
            <person name="Chapman S.B."/>
            <person name="Chen Z."/>
            <person name="Freedman E."/>
            <person name="Gellesch M."/>
            <person name="Goldberg J."/>
            <person name="Griggs A."/>
            <person name="Gujja S."/>
            <person name="Heilman E.R."/>
            <person name="Heiman D."/>
            <person name="Howarth C."/>
            <person name="Mehta T."/>
            <person name="Neiman D."/>
            <person name="Pearson M."/>
            <person name="Roberts A."/>
            <person name="Saif S."/>
            <person name="Shea T."/>
            <person name="Shenoy N."/>
            <person name="Sisk P."/>
            <person name="Stolte C."/>
            <person name="Sykes S."/>
            <person name="White J."/>
            <person name="Yandava C."/>
            <person name="Haas B."/>
            <person name="Henn M.R."/>
            <person name="Nusbaum C."/>
            <person name="Birren B."/>
        </authorList>
    </citation>
    <scope>NUCLEOTIDE SEQUENCE [LARGE SCALE GENOMIC DNA]</scope>
</reference>
<feature type="compositionally biased region" description="Basic and acidic residues" evidence="1">
    <location>
        <begin position="10"/>
        <end position="26"/>
    </location>
</feature>
<proteinExistence type="predicted"/>
<evidence type="ECO:0000256" key="1">
    <source>
        <dbReference type="SAM" id="MobiDB-lite"/>
    </source>
</evidence>
<accession>A0A1S0TLY5</accession>
<name>A0A1S0TLY5_LOALO</name>
<dbReference type="AlphaFoldDB" id="A0A1S0TLY5"/>
<feature type="region of interest" description="Disordered" evidence="1">
    <location>
        <begin position="1"/>
        <end position="26"/>
    </location>
</feature>
<protein>
    <submittedName>
        <fullName evidence="2">Uncharacterized protein</fullName>
    </submittedName>
</protein>
<organism evidence="2">
    <name type="scientific">Loa loa</name>
    <name type="common">Eye worm</name>
    <name type="synonym">Filaria loa</name>
    <dbReference type="NCBI Taxonomy" id="7209"/>
    <lineage>
        <taxon>Eukaryota</taxon>
        <taxon>Metazoa</taxon>
        <taxon>Ecdysozoa</taxon>
        <taxon>Nematoda</taxon>
        <taxon>Chromadorea</taxon>
        <taxon>Rhabditida</taxon>
        <taxon>Spirurina</taxon>
        <taxon>Spiruromorpha</taxon>
        <taxon>Filarioidea</taxon>
        <taxon>Onchocercidae</taxon>
        <taxon>Loa</taxon>
    </lineage>
</organism>
<gene>
    <name evidence="2" type="ORF">LOAG_12090</name>
</gene>
<dbReference type="KEGG" id="loa:LOAG_12090"/>